<name>A0ABV5T3U8_9MICO</name>
<dbReference type="EMBL" id="JBHMBE010000009">
    <property type="protein sequence ID" value="MFB9647299.1"/>
    <property type="molecule type" value="Genomic_DNA"/>
</dbReference>
<evidence type="ECO:0000313" key="2">
    <source>
        <dbReference type="Proteomes" id="UP001589611"/>
    </source>
</evidence>
<dbReference type="InterPro" id="IPR018561">
    <property type="entry name" value="AosR"/>
</dbReference>
<dbReference type="Pfam" id="PF09438">
    <property type="entry name" value="DUF2017"/>
    <property type="match status" value="1"/>
</dbReference>
<dbReference type="Proteomes" id="UP001589611">
    <property type="component" value="Unassembled WGS sequence"/>
</dbReference>
<accession>A0ABV5T3U8</accession>
<gene>
    <name evidence="1" type="ORF">ACFFPJ_15995</name>
</gene>
<reference evidence="1 2" key="1">
    <citation type="submission" date="2024-09" db="EMBL/GenBank/DDBJ databases">
        <authorList>
            <person name="Sun Q."/>
            <person name="Mori K."/>
        </authorList>
    </citation>
    <scope>NUCLEOTIDE SEQUENCE [LARGE SCALE GENOMIC DNA]</scope>
    <source>
        <strain evidence="1 2">JCM 1342</strain>
    </source>
</reference>
<dbReference type="RefSeq" id="WP_344713662.1">
    <property type="nucleotide sequence ID" value="NZ_BAAAWH010000001.1"/>
</dbReference>
<keyword evidence="2" id="KW-1185">Reference proteome</keyword>
<protein>
    <submittedName>
        <fullName evidence="1">DUF2017 family protein</fullName>
    </submittedName>
</protein>
<evidence type="ECO:0000313" key="1">
    <source>
        <dbReference type="EMBL" id="MFB9647299.1"/>
    </source>
</evidence>
<sequence>MSGPRTVVLELTRMEAAHLAGLVSQFAELLDGARSTSGDPAIARLVPDAYADDAAAAQDFRDVTEQDLLERRREDAGRVLASLHDATLLPDAPEPAGDAALELIELRLDPEELRSWLRSLAAIRLVLATRLGIRTEDDHDVDDPRFGIYDWLGYRLDGLVQAASEDD</sequence>
<comment type="caution">
    <text evidence="1">The sequence shown here is derived from an EMBL/GenBank/DDBJ whole genome shotgun (WGS) entry which is preliminary data.</text>
</comment>
<organism evidence="1 2">
    <name type="scientific">Microbacterium terregens</name>
    <dbReference type="NCBI Taxonomy" id="69363"/>
    <lineage>
        <taxon>Bacteria</taxon>
        <taxon>Bacillati</taxon>
        <taxon>Actinomycetota</taxon>
        <taxon>Actinomycetes</taxon>
        <taxon>Micrococcales</taxon>
        <taxon>Microbacteriaceae</taxon>
        <taxon>Microbacterium</taxon>
    </lineage>
</organism>
<proteinExistence type="predicted"/>